<dbReference type="GO" id="GO:0006629">
    <property type="term" value="P:lipid metabolic process"/>
    <property type="evidence" value="ECO:0007669"/>
    <property type="project" value="TreeGrafter"/>
</dbReference>
<dbReference type="Gene3D" id="3.40.50.1110">
    <property type="entry name" value="SGNH hydrolase"/>
    <property type="match status" value="1"/>
</dbReference>
<dbReference type="Pfam" id="PF13472">
    <property type="entry name" value="Lipase_GDSL_2"/>
    <property type="match status" value="1"/>
</dbReference>
<dbReference type="PANTHER" id="PTHR37981">
    <property type="entry name" value="LIPASE 2"/>
    <property type="match status" value="1"/>
</dbReference>
<dbReference type="PROSITE" id="PS50835">
    <property type="entry name" value="IG_LIKE"/>
    <property type="match status" value="1"/>
</dbReference>
<feature type="chain" id="PRO_5042892838" evidence="1">
    <location>
        <begin position="19"/>
        <end position="678"/>
    </location>
</feature>
<evidence type="ECO:0000313" key="3">
    <source>
        <dbReference type="EMBL" id="KAK4031913.1"/>
    </source>
</evidence>
<dbReference type="SUPFAM" id="SSF52266">
    <property type="entry name" value="SGNH hydrolase"/>
    <property type="match status" value="1"/>
</dbReference>
<dbReference type="InterPro" id="IPR013830">
    <property type="entry name" value="SGNH_hydro"/>
</dbReference>
<protein>
    <submittedName>
        <fullName evidence="3">SGNH hydrolase-type esterase domain-containing protein</fullName>
    </submittedName>
</protein>
<feature type="domain" description="Ig-like" evidence="2">
    <location>
        <begin position="583"/>
        <end position="652"/>
    </location>
</feature>
<gene>
    <name evidence="3" type="ORF">C8A01DRAFT_20949</name>
</gene>
<evidence type="ECO:0000313" key="4">
    <source>
        <dbReference type="Proteomes" id="UP001303115"/>
    </source>
</evidence>
<dbReference type="InterPro" id="IPR007110">
    <property type="entry name" value="Ig-like_dom"/>
</dbReference>
<feature type="signal peptide" evidence="1">
    <location>
        <begin position="1"/>
        <end position="18"/>
    </location>
</feature>
<dbReference type="PANTHER" id="PTHR37981:SF1">
    <property type="entry name" value="SGNH HYDROLASE-TYPE ESTERASE DOMAIN-CONTAINING PROTEIN"/>
    <property type="match status" value="1"/>
</dbReference>
<dbReference type="GO" id="GO:0016788">
    <property type="term" value="F:hydrolase activity, acting on ester bonds"/>
    <property type="evidence" value="ECO:0007669"/>
    <property type="project" value="InterPro"/>
</dbReference>
<dbReference type="InterPro" id="IPR036514">
    <property type="entry name" value="SGNH_hydro_sf"/>
</dbReference>
<keyword evidence="4" id="KW-1185">Reference proteome</keyword>
<proteinExistence type="predicted"/>
<dbReference type="EMBL" id="MU854679">
    <property type="protein sequence ID" value="KAK4031913.1"/>
    <property type="molecule type" value="Genomic_DNA"/>
</dbReference>
<dbReference type="Pfam" id="PF18647">
    <property type="entry name" value="Fungal_lectin_2"/>
    <property type="match status" value="1"/>
</dbReference>
<comment type="caution">
    <text evidence="3">The sequence shown here is derived from an EMBL/GenBank/DDBJ whole genome shotgun (WGS) entry which is preliminary data.</text>
</comment>
<evidence type="ECO:0000256" key="1">
    <source>
        <dbReference type="SAM" id="SignalP"/>
    </source>
</evidence>
<dbReference type="AlphaFoldDB" id="A0AAN6P7P4"/>
<organism evidence="3 4">
    <name type="scientific">Parachaetomium inaequale</name>
    <dbReference type="NCBI Taxonomy" id="2588326"/>
    <lineage>
        <taxon>Eukaryota</taxon>
        <taxon>Fungi</taxon>
        <taxon>Dikarya</taxon>
        <taxon>Ascomycota</taxon>
        <taxon>Pezizomycotina</taxon>
        <taxon>Sordariomycetes</taxon>
        <taxon>Sordariomycetidae</taxon>
        <taxon>Sordariales</taxon>
        <taxon>Chaetomiaceae</taxon>
        <taxon>Parachaetomium</taxon>
    </lineage>
</organism>
<keyword evidence="1" id="KW-0732">Signal</keyword>
<keyword evidence="3" id="KW-0378">Hydrolase</keyword>
<reference evidence="4" key="1">
    <citation type="journal article" date="2023" name="Mol. Phylogenet. Evol.">
        <title>Genome-scale phylogeny and comparative genomics of the fungal order Sordariales.</title>
        <authorList>
            <person name="Hensen N."/>
            <person name="Bonometti L."/>
            <person name="Westerberg I."/>
            <person name="Brannstrom I.O."/>
            <person name="Guillou S."/>
            <person name="Cros-Aarteil S."/>
            <person name="Calhoun S."/>
            <person name="Haridas S."/>
            <person name="Kuo A."/>
            <person name="Mondo S."/>
            <person name="Pangilinan J."/>
            <person name="Riley R."/>
            <person name="LaButti K."/>
            <person name="Andreopoulos B."/>
            <person name="Lipzen A."/>
            <person name="Chen C."/>
            <person name="Yan M."/>
            <person name="Daum C."/>
            <person name="Ng V."/>
            <person name="Clum A."/>
            <person name="Steindorff A."/>
            <person name="Ohm R.A."/>
            <person name="Martin F."/>
            <person name="Silar P."/>
            <person name="Natvig D.O."/>
            <person name="Lalanne C."/>
            <person name="Gautier V."/>
            <person name="Ament-Velasquez S.L."/>
            <person name="Kruys A."/>
            <person name="Hutchinson M.I."/>
            <person name="Powell A.J."/>
            <person name="Barry K."/>
            <person name="Miller A.N."/>
            <person name="Grigoriev I.V."/>
            <person name="Debuchy R."/>
            <person name="Gladieux P."/>
            <person name="Hiltunen Thoren M."/>
            <person name="Johannesson H."/>
        </authorList>
    </citation>
    <scope>NUCLEOTIDE SEQUENCE [LARGE SCALE GENOMIC DNA]</scope>
    <source>
        <strain evidence="4">CBS 284.82</strain>
    </source>
</reference>
<evidence type="ECO:0000259" key="2">
    <source>
        <dbReference type="PROSITE" id="PS50835"/>
    </source>
</evidence>
<dbReference type="Proteomes" id="UP001303115">
    <property type="component" value="Unassembled WGS sequence"/>
</dbReference>
<dbReference type="CDD" id="cd01823">
    <property type="entry name" value="SEST_like"/>
    <property type="match status" value="1"/>
</dbReference>
<accession>A0AAN6P7P4</accession>
<sequence length="678" mass="73468">MTALRLLLWRLGLLLALAASSHQQQPYDDFTWVKEFAIVGDSYTAGIGAGSLLDYDCSRYDGSYAVMMSKYFAGLRNVYNKACTGAKTPDILTQIQSLPGGLDLVALTAGGNDLCLSDILKRCVFSHVASQAGCNSAIQGAQNGLNSYFEDNVQTLLEALAGKMNSNGVIILVGYAQFFDASTDACTREDWTLLGETSLPLSTDLRAALNSLVVQTNAGLSAAVAKANRPAGVKIGFADWDLWPRVTQGRFCEQGQNANPWASGGACGTAGCKTGGLQFYKLNTNPVPVPFGGLKRRDEAKPQEVAAMHEEEWAMARNESLFYSSLPLSERGITQPNCPDTSSSTLLPDSIGKLFHPTILGHTSMMTFALNEVRSARAAQLGIPGPGCTEKEATACVVPSGTYAPYSTWFAVKDSIGDFCSQVSSIVNAGTGTVPFAWTGRYYRGTPDDVEYTVKFDLSSSPAGYWNQGDCVKNLQKAMVRCWERNDPVSNPLQWVYAGRYTSGHWTYEIVPQSKNRVWPPPADPRANIAGHINTQYGETSFLIKGAGWASWDRGLTTLQPNFTFCDSGHLPLQYSFKYYPYPSNDGYEWEAFVQAGQNSNTINCMASGWVTRYSGGPDQVNIDWSVELPPSTWTNVCPSLGSEADADKLTCVENCCGYIICPAWCNANCGGVVCGNH</sequence>
<dbReference type="InterPro" id="IPR037460">
    <property type="entry name" value="SEST-like"/>
</dbReference>
<name>A0AAN6P7P4_9PEZI</name>